<dbReference type="EMBL" id="ML741762">
    <property type="protein sequence ID" value="KAE8333380.1"/>
    <property type="molecule type" value="Genomic_DNA"/>
</dbReference>
<dbReference type="Gene3D" id="1.10.1370.10">
    <property type="entry name" value="Neurolysin, domain 3"/>
    <property type="match status" value="1"/>
</dbReference>
<reference evidence="2" key="1">
    <citation type="submission" date="2019-04" db="EMBL/GenBank/DDBJ databases">
        <title>Friends and foes A comparative genomics studyof 23 Aspergillus species from section Flavi.</title>
        <authorList>
            <consortium name="DOE Joint Genome Institute"/>
            <person name="Kjaerbolling I."/>
            <person name="Vesth T."/>
            <person name="Frisvad J.C."/>
            <person name="Nybo J.L."/>
            <person name="Theobald S."/>
            <person name="Kildgaard S."/>
            <person name="Isbrandt T."/>
            <person name="Kuo A."/>
            <person name="Sato A."/>
            <person name="Lyhne E.K."/>
            <person name="Kogle M.E."/>
            <person name="Wiebenga A."/>
            <person name="Kun R.S."/>
            <person name="Lubbers R.J."/>
            <person name="Makela M.R."/>
            <person name="Barry K."/>
            <person name="Chovatia M."/>
            <person name="Clum A."/>
            <person name="Daum C."/>
            <person name="Haridas S."/>
            <person name="He G."/>
            <person name="LaButti K."/>
            <person name="Lipzen A."/>
            <person name="Mondo S."/>
            <person name="Riley R."/>
            <person name="Salamov A."/>
            <person name="Simmons B.A."/>
            <person name="Magnuson J.K."/>
            <person name="Henrissat B."/>
            <person name="Mortensen U.H."/>
            <person name="Larsen T.O."/>
            <person name="Devries R.P."/>
            <person name="Grigoriev I.V."/>
            <person name="Machida M."/>
            <person name="Baker S.E."/>
            <person name="Andersen M.R."/>
        </authorList>
    </citation>
    <scope>NUCLEOTIDE SEQUENCE [LARGE SCALE GENOMIC DNA]</scope>
    <source>
        <strain evidence="2">CBS 130017</strain>
    </source>
</reference>
<sequence>MNTGPKQILDTLIQNLIAKQANQGILTLRQVAFSKSDIRIHEADSQPATSIRDVYNSLLQERRPCAAQRATSTAVCLVSSGLGMDAC</sequence>
<dbReference type="Proteomes" id="UP000325945">
    <property type="component" value="Unassembled WGS sequence"/>
</dbReference>
<evidence type="ECO:0000313" key="1">
    <source>
        <dbReference type="EMBL" id="KAE8333380.1"/>
    </source>
</evidence>
<organism evidence="1 2">
    <name type="scientific">Aspergillus sergii</name>
    <dbReference type="NCBI Taxonomy" id="1034303"/>
    <lineage>
        <taxon>Eukaryota</taxon>
        <taxon>Fungi</taxon>
        <taxon>Dikarya</taxon>
        <taxon>Ascomycota</taxon>
        <taxon>Pezizomycotina</taxon>
        <taxon>Eurotiomycetes</taxon>
        <taxon>Eurotiomycetidae</taxon>
        <taxon>Eurotiales</taxon>
        <taxon>Aspergillaceae</taxon>
        <taxon>Aspergillus</taxon>
        <taxon>Aspergillus subgen. Circumdati</taxon>
    </lineage>
</organism>
<dbReference type="InterPro" id="IPR024077">
    <property type="entry name" value="Neurolysin/TOP_dom2"/>
</dbReference>
<keyword evidence="2" id="KW-1185">Reference proteome</keyword>
<accession>A0A5N6XP53</accession>
<evidence type="ECO:0000313" key="2">
    <source>
        <dbReference type="Proteomes" id="UP000325945"/>
    </source>
</evidence>
<protein>
    <submittedName>
        <fullName evidence="1">Uncharacterized protein</fullName>
    </submittedName>
</protein>
<dbReference type="AlphaFoldDB" id="A0A5N6XP53"/>
<gene>
    <name evidence="1" type="ORF">BDV39DRAFT_165682</name>
</gene>
<name>A0A5N6XP53_9EURO</name>
<proteinExistence type="predicted"/>